<evidence type="ECO:0008006" key="3">
    <source>
        <dbReference type="Google" id="ProtNLM"/>
    </source>
</evidence>
<reference evidence="1 2" key="1">
    <citation type="submission" date="2009-01" db="EMBL/GenBank/DDBJ databases">
        <authorList>
            <person name="Qin X."/>
            <person name="Bachman B."/>
            <person name="Battles P."/>
            <person name="Bell A."/>
            <person name="Bess C."/>
            <person name="Bickham C."/>
            <person name="Chaboub L."/>
            <person name="Chen D."/>
            <person name="Coyle M."/>
            <person name="Deiros D.R."/>
            <person name="Dinh H."/>
            <person name="Forbes L."/>
            <person name="Fowler G."/>
            <person name="Francisco L."/>
            <person name="Fu Q."/>
            <person name="Gubbala S."/>
            <person name="Hale W."/>
            <person name="Han Y."/>
            <person name="Hemphill L."/>
            <person name="Highlander S.K."/>
            <person name="Hirani K."/>
            <person name="Hogues M."/>
            <person name="Jackson L."/>
            <person name="Jakkamsetti A."/>
            <person name="Javaid M."/>
            <person name="Jiang H."/>
            <person name="Korchina V."/>
            <person name="Kovar C."/>
            <person name="Lara F."/>
            <person name="Lee S."/>
            <person name="Mata R."/>
            <person name="Mathew T."/>
            <person name="Moen C."/>
            <person name="Morales K."/>
            <person name="Munidasa M."/>
            <person name="Nazareth L."/>
            <person name="Ngo R."/>
            <person name="Nguyen L."/>
            <person name="Okwuonu G."/>
            <person name="Ongeri F."/>
            <person name="Patil S."/>
            <person name="Petrosino J."/>
            <person name="Pham C."/>
            <person name="Pham P."/>
            <person name="Pu L.-L."/>
            <person name="Puazo M."/>
            <person name="Raj R."/>
            <person name="Reid J."/>
            <person name="Rouhana J."/>
            <person name="Saada N."/>
            <person name="Shang Y."/>
            <person name="Simmons D."/>
            <person name="Thornton R."/>
            <person name="Warren J."/>
            <person name="Weissenberger G."/>
            <person name="Zhang J."/>
            <person name="Zhang L."/>
            <person name="Zhou C."/>
            <person name="Zhu D."/>
            <person name="Muzny D."/>
            <person name="Worley K."/>
            <person name="Gibbs R."/>
        </authorList>
    </citation>
    <scope>NUCLEOTIDE SEQUENCE [LARGE SCALE GENOMIC DNA]</scope>
    <source>
        <strain evidence="1 2">ATCC 33300</strain>
    </source>
</reference>
<evidence type="ECO:0000313" key="2">
    <source>
        <dbReference type="Proteomes" id="UP000006241"/>
    </source>
</evidence>
<evidence type="ECO:0000313" key="1">
    <source>
        <dbReference type="EMBL" id="EEI89597.1"/>
    </source>
</evidence>
<gene>
    <name evidence="1" type="ORF">HMPREF0765_4744</name>
</gene>
<dbReference type="Proteomes" id="UP000006241">
    <property type="component" value="Unassembled WGS sequence"/>
</dbReference>
<dbReference type="RefSeq" id="WP_003004988.1">
    <property type="nucleotide sequence ID" value="NZ_GG668630.1"/>
</dbReference>
<dbReference type="InterPro" id="IPR032299">
    <property type="entry name" value="DUF4843"/>
</dbReference>
<proteinExistence type="predicted"/>
<sequence length="267" mass="30766">MKKIIALSLIVLLLSCKEDPLETFNQEVSGSSIYFPEIYNTALDRKKDFVFEQSFGYMPDTVNVFFKKIDVLATGPIMNVDRIFKISSSPESSLQPGIHYNIDEDKLIIPAGKNTGSLNIILKRTADMKQQQLSATLMLEENENFNTNIKYRFAPNQNFKVSLLKYTIKIDDILNAPYAWSVAPYKPMLEDYLGTYSKTKLQLLLDLFDIEPKYFIDEKYAKENYFTIALLSYWGGYMKFWLAKEAGEGRIHKDETGQVITMGRYAR</sequence>
<name>C2G588_SPHSI</name>
<comment type="caution">
    <text evidence="1">The sequence shown here is derived from an EMBL/GenBank/DDBJ whole genome shotgun (WGS) entry which is preliminary data.</text>
</comment>
<dbReference type="Pfam" id="PF16132">
    <property type="entry name" value="DUF4843"/>
    <property type="match status" value="1"/>
</dbReference>
<dbReference type="HOGENOM" id="CLU_1041723_0_0_10"/>
<accession>C2G588</accession>
<dbReference type="AlphaFoldDB" id="C2G588"/>
<protein>
    <recommendedName>
        <fullName evidence="3">DUF4843 domain-containing protein</fullName>
    </recommendedName>
</protein>
<organism evidence="1 2">
    <name type="scientific">Sphingobacterium spiritivorum ATCC 33300</name>
    <dbReference type="NCBI Taxonomy" id="525372"/>
    <lineage>
        <taxon>Bacteria</taxon>
        <taxon>Pseudomonadati</taxon>
        <taxon>Bacteroidota</taxon>
        <taxon>Sphingobacteriia</taxon>
        <taxon>Sphingobacteriales</taxon>
        <taxon>Sphingobacteriaceae</taxon>
        <taxon>Sphingobacterium</taxon>
    </lineage>
</organism>
<dbReference type="EMBL" id="ACHB01000101">
    <property type="protein sequence ID" value="EEI89597.1"/>
    <property type="molecule type" value="Genomic_DNA"/>
</dbReference>
<dbReference type="PROSITE" id="PS51257">
    <property type="entry name" value="PROKAR_LIPOPROTEIN"/>
    <property type="match status" value="1"/>
</dbReference>